<comment type="caution">
    <text evidence="1">The sequence shown here is derived from an EMBL/GenBank/DDBJ whole genome shotgun (WGS) entry which is preliminary data.</text>
</comment>
<keyword evidence="2" id="KW-1185">Reference proteome</keyword>
<name>A0A316WI60_9FLAO</name>
<accession>A0A316WI60</accession>
<evidence type="ECO:0000313" key="2">
    <source>
        <dbReference type="Proteomes" id="UP000236182"/>
    </source>
</evidence>
<proteinExistence type="predicted"/>
<organism evidence="1 2">
    <name type="scientific">Chryseobacterium oncorhynchi</name>
    <dbReference type="NCBI Taxonomy" id="741074"/>
    <lineage>
        <taxon>Bacteria</taxon>
        <taxon>Pseudomonadati</taxon>
        <taxon>Bacteroidota</taxon>
        <taxon>Flavobacteriia</taxon>
        <taxon>Flavobacteriales</taxon>
        <taxon>Weeksellaceae</taxon>
        <taxon>Chryseobacterium group</taxon>
        <taxon>Chryseobacterium</taxon>
    </lineage>
</organism>
<evidence type="ECO:0000313" key="1">
    <source>
        <dbReference type="EMBL" id="PWN59966.1"/>
    </source>
</evidence>
<dbReference type="AlphaFoldDB" id="A0A316WI60"/>
<dbReference type="Proteomes" id="UP000236182">
    <property type="component" value="Unassembled WGS sequence"/>
</dbReference>
<dbReference type="EMBL" id="PPEI02000009">
    <property type="protein sequence ID" value="PWN59966.1"/>
    <property type="molecule type" value="Genomic_DNA"/>
</dbReference>
<reference evidence="1" key="1">
    <citation type="submission" date="2018-04" db="EMBL/GenBank/DDBJ databases">
        <title>Draft Genome Sequences of Chryseobacterium lactis NCTC11390T isolated from milk, Chryseobacterium oncorhynchi 701B-08T from rainbow trout, and Chryseobacterium viscerum 687B-08T from diseased fish.</title>
        <authorList>
            <person name="Jeong J.-J."/>
            <person name="Lee Y.J."/>
            <person name="Pathiraja D."/>
            <person name="Park B."/>
            <person name="Choi I.-G."/>
            <person name="Kim K.D."/>
        </authorList>
    </citation>
    <scope>NUCLEOTIDE SEQUENCE [LARGE SCALE GENOMIC DNA]</scope>
    <source>
        <strain evidence="1">701B-08</strain>
    </source>
</reference>
<dbReference type="RefSeq" id="WP_109623811.1">
    <property type="nucleotide sequence ID" value="NZ_PPEI02000009.1"/>
</dbReference>
<sequence length="116" mass="13539">MLKKTKKGKEDNDILKIFNLENTFQEKDGSFSAKLNKYMSEDSYNELIVVNDKYKDLKTENIQNRITEKSKTIRLKEESHDKLSELHKILTESGLKIPITVLADFLILKALHQIKE</sequence>
<protein>
    <submittedName>
        <fullName evidence="1">Uncharacterized protein</fullName>
    </submittedName>
</protein>
<gene>
    <name evidence="1" type="ORF">C1638_020580</name>
</gene>